<evidence type="ECO:0000256" key="2">
    <source>
        <dbReference type="ARBA" id="ARBA00022741"/>
    </source>
</evidence>
<proteinExistence type="predicted"/>
<keyword evidence="2" id="KW-0547">Nucleotide-binding</keyword>
<keyword evidence="3 6" id="KW-0418">Kinase</keyword>
<dbReference type="OrthoDB" id="4062651at2759"/>
<dbReference type="InterPro" id="IPR050660">
    <property type="entry name" value="NEK_Ser/Thr_kinase"/>
</dbReference>
<dbReference type="Gene3D" id="1.10.510.10">
    <property type="entry name" value="Transferase(Phosphotransferase) domain 1"/>
    <property type="match status" value="1"/>
</dbReference>
<keyword evidence="4" id="KW-0067">ATP-binding</keyword>
<accession>A0A5J4S7M2</accession>
<dbReference type="PANTHER" id="PTHR43671">
    <property type="entry name" value="SERINE/THREONINE-PROTEIN KINASE NEK"/>
    <property type="match status" value="1"/>
</dbReference>
<evidence type="ECO:0000256" key="4">
    <source>
        <dbReference type="ARBA" id="ARBA00022840"/>
    </source>
</evidence>
<dbReference type="Proteomes" id="UP000324800">
    <property type="component" value="Unassembled WGS sequence"/>
</dbReference>
<evidence type="ECO:0000256" key="3">
    <source>
        <dbReference type="ARBA" id="ARBA00022777"/>
    </source>
</evidence>
<dbReference type="GO" id="GO:0004674">
    <property type="term" value="F:protein serine/threonine kinase activity"/>
    <property type="evidence" value="ECO:0007669"/>
    <property type="project" value="TreeGrafter"/>
</dbReference>
<evidence type="ECO:0000313" key="7">
    <source>
        <dbReference type="Proteomes" id="UP000324800"/>
    </source>
</evidence>
<evidence type="ECO:0000313" key="6">
    <source>
        <dbReference type="EMBL" id="KAA6342129.1"/>
    </source>
</evidence>
<evidence type="ECO:0000259" key="5">
    <source>
        <dbReference type="PROSITE" id="PS50011"/>
    </source>
</evidence>
<dbReference type="InterPro" id="IPR000719">
    <property type="entry name" value="Prot_kinase_dom"/>
</dbReference>
<gene>
    <name evidence="6" type="ORF">EZS28_052414</name>
</gene>
<sequence>DIKPENIFVMEDGSVRLGDFGLLKDLTNQNYATVVGTKVYHSPEVFTQKRMTFESDVFAIGNIIFELLTGKHPFDAKTEQEIIQKIVRYDVAKLPLSISREFGRSFTTSSNKSDSKPLSNQDVFVDIREQKDQ</sequence>
<reference evidence="6 7" key="1">
    <citation type="submission" date="2019-03" db="EMBL/GenBank/DDBJ databases">
        <title>Single cell metagenomics reveals metabolic interactions within the superorganism composed of flagellate Streblomastix strix and complex community of Bacteroidetes bacteria on its surface.</title>
        <authorList>
            <person name="Treitli S.C."/>
            <person name="Kolisko M."/>
            <person name="Husnik F."/>
            <person name="Keeling P."/>
            <person name="Hampl V."/>
        </authorList>
    </citation>
    <scope>NUCLEOTIDE SEQUENCE [LARGE SCALE GENOMIC DNA]</scope>
    <source>
        <strain evidence="6">ST1C</strain>
    </source>
</reference>
<dbReference type="AlphaFoldDB" id="A0A5J4S7M2"/>
<feature type="domain" description="Protein kinase" evidence="5">
    <location>
        <begin position="1"/>
        <end position="133"/>
    </location>
</feature>
<dbReference type="InterPro" id="IPR011009">
    <property type="entry name" value="Kinase-like_dom_sf"/>
</dbReference>
<name>A0A5J4S7M2_9EUKA</name>
<dbReference type="SUPFAM" id="SSF56112">
    <property type="entry name" value="Protein kinase-like (PK-like)"/>
    <property type="match status" value="1"/>
</dbReference>
<dbReference type="GO" id="GO:0005524">
    <property type="term" value="F:ATP binding"/>
    <property type="evidence" value="ECO:0007669"/>
    <property type="project" value="UniProtKB-KW"/>
</dbReference>
<feature type="non-terminal residue" evidence="6">
    <location>
        <position position="1"/>
    </location>
</feature>
<keyword evidence="1" id="KW-0808">Transferase</keyword>
<dbReference type="PROSITE" id="PS50011">
    <property type="entry name" value="PROTEIN_KINASE_DOM"/>
    <property type="match status" value="1"/>
</dbReference>
<dbReference type="PANTHER" id="PTHR43671:SF106">
    <property type="entry name" value="NIMA-LIKE KINASE"/>
    <property type="match status" value="1"/>
</dbReference>
<dbReference type="Pfam" id="PF00069">
    <property type="entry name" value="Pkinase"/>
    <property type="match status" value="1"/>
</dbReference>
<protein>
    <submittedName>
        <fullName evidence="6">Putative G2-specific protein kinase nim-1</fullName>
    </submittedName>
</protein>
<evidence type="ECO:0000256" key="1">
    <source>
        <dbReference type="ARBA" id="ARBA00022679"/>
    </source>
</evidence>
<comment type="caution">
    <text evidence="6">The sequence shown here is derived from an EMBL/GenBank/DDBJ whole genome shotgun (WGS) entry which is preliminary data.</text>
</comment>
<organism evidence="6 7">
    <name type="scientific">Streblomastix strix</name>
    <dbReference type="NCBI Taxonomy" id="222440"/>
    <lineage>
        <taxon>Eukaryota</taxon>
        <taxon>Metamonada</taxon>
        <taxon>Preaxostyla</taxon>
        <taxon>Oxymonadida</taxon>
        <taxon>Streblomastigidae</taxon>
        <taxon>Streblomastix</taxon>
    </lineage>
</organism>
<dbReference type="EMBL" id="SNRW01040685">
    <property type="protein sequence ID" value="KAA6342129.1"/>
    <property type="molecule type" value="Genomic_DNA"/>
</dbReference>